<evidence type="ECO:0000313" key="2">
    <source>
        <dbReference type="Proteomes" id="UP000078507"/>
    </source>
</evidence>
<dbReference type="OrthoDB" id="9791759at2"/>
<dbReference type="PANTHER" id="PTHR36448">
    <property type="entry name" value="BLR7373 PROTEIN"/>
    <property type="match status" value="1"/>
</dbReference>
<keyword evidence="2" id="KW-1185">Reference proteome</keyword>
<dbReference type="SUPFAM" id="SSF51182">
    <property type="entry name" value="RmlC-like cupins"/>
    <property type="match status" value="1"/>
</dbReference>
<accession>A0A178XZM9</accession>
<reference evidence="1 2" key="1">
    <citation type="submission" date="2015-11" db="EMBL/GenBank/DDBJ databases">
        <title>Ensifer anhuiense sp. nov., an effective nitrogen fixation bacterium with Glycine soja.</title>
        <authorList>
            <person name="Yan H."/>
            <person name="Chen W."/>
        </authorList>
    </citation>
    <scope>NUCLEOTIDE SEQUENCE [LARGE SCALE GENOMIC DNA]</scope>
    <source>
        <strain evidence="1 2">LMG 7837</strain>
    </source>
</reference>
<proteinExistence type="predicted"/>
<dbReference type="PIRSF" id="PIRSF019307">
    <property type="entry name" value="UCP019307"/>
    <property type="match status" value="1"/>
</dbReference>
<dbReference type="InterPro" id="IPR011051">
    <property type="entry name" value="RmlC_Cupin_sf"/>
</dbReference>
<name>A0A178XZM9_SINSA</name>
<comment type="caution">
    <text evidence="1">The sequence shown here is derived from an EMBL/GenBank/DDBJ whole genome shotgun (WGS) entry which is preliminary data.</text>
</comment>
<dbReference type="RefSeq" id="WP_066877591.1">
    <property type="nucleotide sequence ID" value="NZ_LNQB01000087.1"/>
</dbReference>
<dbReference type="PANTHER" id="PTHR36448:SF2">
    <property type="entry name" value="CUPIN TYPE-1 DOMAIN-CONTAINING PROTEIN"/>
    <property type="match status" value="1"/>
</dbReference>
<protein>
    <submittedName>
        <fullName evidence="1">Cupin</fullName>
    </submittedName>
</protein>
<dbReference type="InterPro" id="IPR014710">
    <property type="entry name" value="RmlC-like_jellyroll"/>
</dbReference>
<dbReference type="STRING" id="36856.ATB98_19970"/>
<dbReference type="CDD" id="cd02219">
    <property type="entry name" value="cupin_YjlB-like"/>
    <property type="match status" value="1"/>
</dbReference>
<dbReference type="Proteomes" id="UP000078507">
    <property type="component" value="Unassembled WGS sequence"/>
</dbReference>
<sequence>MNVDELMFAESDGVPNNPHLPVLVYQRAIDVSHEGAIRIEQRFRANGWQGLWRNGVFGYHHYHSYAHEVLGIAAGRATLLIGGPGGRELEVVAGDVVLLPAGTGHRRLEASSNFLVVGGYPPGQDADIQRSSATEADRQAIASVPLPCLDPVLGANGPAVTVWRNAPGAAGGAAEEQG</sequence>
<dbReference type="Gene3D" id="2.60.120.10">
    <property type="entry name" value="Jelly Rolls"/>
    <property type="match status" value="1"/>
</dbReference>
<dbReference type="AlphaFoldDB" id="A0A178XZM9"/>
<organism evidence="1 2">
    <name type="scientific">Sinorhizobium saheli</name>
    <dbReference type="NCBI Taxonomy" id="36856"/>
    <lineage>
        <taxon>Bacteria</taxon>
        <taxon>Pseudomonadati</taxon>
        <taxon>Pseudomonadota</taxon>
        <taxon>Alphaproteobacteria</taxon>
        <taxon>Hyphomicrobiales</taxon>
        <taxon>Rhizobiaceae</taxon>
        <taxon>Sinorhizobium/Ensifer group</taxon>
        <taxon>Sinorhizobium</taxon>
    </lineage>
</organism>
<gene>
    <name evidence="1" type="ORF">ATB98_19970</name>
</gene>
<evidence type="ECO:0000313" key="1">
    <source>
        <dbReference type="EMBL" id="OAP40203.1"/>
    </source>
</evidence>
<dbReference type="EMBL" id="LNQB01000087">
    <property type="protein sequence ID" value="OAP40203.1"/>
    <property type="molecule type" value="Genomic_DNA"/>
</dbReference>
<dbReference type="InterPro" id="IPR014500">
    <property type="entry name" value="UCP019307_cupin"/>
</dbReference>
<dbReference type="InterPro" id="IPR047121">
    <property type="entry name" value="YjiB-like"/>
</dbReference>